<evidence type="ECO:0000256" key="2">
    <source>
        <dbReference type="PROSITE-ProRule" id="PRU00325"/>
    </source>
</evidence>
<feature type="domain" description="SWIM-type" evidence="4">
    <location>
        <begin position="64"/>
        <end position="102"/>
    </location>
</feature>
<dbReference type="InterPro" id="IPR038718">
    <property type="entry name" value="SNF2-like_sf"/>
</dbReference>
<evidence type="ECO:0000256" key="1">
    <source>
        <dbReference type="ARBA" id="ARBA00022801"/>
    </source>
</evidence>
<dbReference type="PANTHER" id="PTHR10799">
    <property type="entry name" value="SNF2/RAD54 HELICASE FAMILY"/>
    <property type="match status" value="1"/>
</dbReference>
<dbReference type="InterPro" id="IPR049730">
    <property type="entry name" value="SNF2/RAD54-like_C"/>
</dbReference>
<dbReference type="Pfam" id="PF00271">
    <property type="entry name" value="Helicase_C"/>
    <property type="match status" value="1"/>
</dbReference>
<feature type="region of interest" description="Disordered" evidence="3">
    <location>
        <begin position="109"/>
        <end position="147"/>
    </location>
</feature>
<dbReference type="CDD" id="cd18012">
    <property type="entry name" value="DEXQc_arch_SWI2_SNF2"/>
    <property type="match status" value="1"/>
</dbReference>
<dbReference type="InterPro" id="IPR027417">
    <property type="entry name" value="P-loop_NTPase"/>
</dbReference>
<dbReference type="Gene3D" id="3.40.50.300">
    <property type="entry name" value="P-loop containing nucleotide triphosphate hydrolases"/>
    <property type="match status" value="1"/>
</dbReference>
<dbReference type="GO" id="GO:0005524">
    <property type="term" value="F:ATP binding"/>
    <property type="evidence" value="ECO:0007669"/>
    <property type="project" value="InterPro"/>
</dbReference>
<dbReference type="GO" id="GO:0008270">
    <property type="term" value="F:zinc ion binding"/>
    <property type="evidence" value="ECO:0007669"/>
    <property type="project" value="UniProtKB-KW"/>
</dbReference>
<dbReference type="PROSITE" id="PS51192">
    <property type="entry name" value="HELICASE_ATP_BIND_1"/>
    <property type="match status" value="1"/>
</dbReference>
<dbReference type="InterPro" id="IPR007527">
    <property type="entry name" value="Znf_SWIM"/>
</dbReference>
<evidence type="ECO:0000259" key="4">
    <source>
        <dbReference type="PROSITE" id="PS50966"/>
    </source>
</evidence>
<dbReference type="SUPFAM" id="SSF52540">
    <property type="entry name" value="P-loop containing nucleoside triphosphate hydrolases"/>
    <property type="match status" value="2"/>
</dbReference>
<keyword evidence="2" id="KW-0863">Zinc-finger</keyword>
<proteinExistence type="predicted"/>
<dbReference type="PROSITE" id="PS51194">
    <property type="entry name" value="HELICASE_CTER"/>
    <property type="match status" value="1"/>
</dbReference>
<evidence type="ECO:0000313" key="8">
    <source>
        <dbReference type="Proteomes" id="UP000240009"/>
    </source>
</evidence>
<protein>
    <submittedName>
        <fullName evidence="7">Helicase SNF2</fullName>
    </submittedName>
</protein>
<dbReference type="SMART" id="SM00487">
    <property type="entry name" value="DEXDc"/>
    <property type="match status" value="1"/>
</dbReference>
<keyword evidence="2" id="KW-0862">Zinc</keyword>
<evidence type="ECO:0000256" key="3">
    <source>
        <dbReference type="SAM" id="MobiDB-lite"/>
    </source>
</evidence>
<dbReference type="GO" id="GO:0004386">
    <property type="term" value="F:helicase activity"/>
    <property type="evidence" value="ECO:0007669"/>
    <property type="project" value="UniProtKB-KW"/>
</dbReference>
<dbReference type="InterPro" id="IPR001650">
    <property type="entry name" value="Helicase_C-like"/>
</dbReference>
<dbReference type="Gene3D" id="3.40.50.10810">
    <property type="entry name" value="Tandem AAA-ATPase domain"/>
    <property type="match status" value="1"/>
</dbReference>
<dbReference type="InterPro" id="IPR014001">
    <property type="entry name" value="Helicase_ATP-bd"/>
</dbReference>
<evidence type="ECO:0000259" key="5">
    <source>
        <dbReference type="PROSITE" id="PS51192"/>
    </source>
</evidence>
<dbReference type="EMBL" id="PUIA01000074">
    <property type="protein sequence ID" value="PQO25820.1"/>
    <property type="molecule type" value="Genomic_DNA"/>
</dbReference>
<dbReference type="PROSITE" id="PS50966">
    <property type="entry name" value="ZF_SWIM"/>
    <property type="match status" value="1"/>
</dbReference>
<keyword evidence="7" id="KW-0547">Nucleotide-binding</keyword>
<dbReference type="GO" id="GO:0016787">
    <property type="term" value="F:hydrolase activity"/>
    <property type="evidence" value="ECO:0007669"/>
    <property type="project" value="UniProtKB-KW"/>
</dbReference>
<keyword evidence="7" id="KW-0347">Helicase</keyword>
<feature type="domain" description="Helicase ATP-binding" evidence="5">
    <location>
        <begin position="652"/>
        <end position="815"/>
    </location>
</feature>
<dbReference type="Pfam" id="PF00176">
    <property type="entry name" value="SNF2-rel_dom"/>
    <property type="match status" value="1"/>
</dbReference>
<dbReference type="Pfam" id="PF04434">
    <property type="entry name" value="SWIM"/>
    <property type="match status" value="1"/>
</dbReference>
<dbReference type="AlphaFoldDB" id="A0A2S8F0Z9"/>
<keyword evidence="7" id="KW-0067">ATP-binding</keyword>
<accession>A0A2S8F0Z9</accession>
<feature type="domain" description="Helicase C-terminal" evidence="6">
    <location>
        <begin position="940"/>
        <end position="1088"/>
    </location>
</feature>
<keyword evidence="2" id="KW-0479">Metal-binding</keyword>
<evidence type="ECO:0000259" key="6">
    <source>
        <dbReference type="PROSITE" id="PS51194"/>
    </source>
</evidence>
<name>A0A2S8F0Z9_9BACT</name>
<organism evidence="7 8">
    <name type="scientific">Blastopirellula marina</name>
    <dbReference type="NCBI Taxonomy" id="124"/>
    <lineage>
        <taxon>Bacteria</taxon>
        <taxon>Pseudomonadati</taxon>
        <taxon>Planctomycetota</taxon>
        <taxon>Planctomycetia</taxon>
        <taxon>Pirellulales</taxon>
        <taxon>Pirellulaceae</taxon>
        <taxon>Blastopirellula</taxon>
    </lineage>
</organism>
<dbReference type="SMART" id="SM00490">
    <property type="entry name" value="HELICc"/>
    <property type="match status" value="1"/>
</dbReference>
<reference evidence="7 8" key="1">
    <citation type="submission" date="2018-02" db="EMBL/GenBank/DDBJ databases">
        <title>Comparative genomes isolates from brazilian mangrove.</title>
        <authorList>
            <person name="Araujo J.E."/>
            <person name="Taketani R.G."/>
            <person name="Silva M.C.P."/>
            <person name="Loureco M.V."/>
            <person name="Andreote F.D."/>
        </authorList>
    </citation>
    <scope>NUCLEOTIDE SEQUENCE [LARGE SCALE GENOMIC DNA]</scope>
    <source>
        <strain evidence="7 8">HEX-2 MGV</strain>
    </source>
</reference>
<sequence length="1101" mass="124039">MVRVSRSLSLQGSHMSLVVQVIMFFGKSVRERGSEYAAAGRVHVVNSEDSWASFEVEGSDFEPYTVLLDWENGLRNGMECNCPHYDRGNFCKHLWAAILVADRLGLANNSQGSKKRDSHSVKTLSWKSQLGRAARPSHSHHLSRSATPANLRPRQLLFCLEPQIASHALIVALYQQEKRDNGSWGEATRYQMDDPTFASVAGPDDLRLLGLLNANLDLTEMDDLDEDWNEFDASTQIELKPELYEFVLPMLADTHRFFYMPRYGSWEDARPIGWDTNTAWSFQLSAQCIDSEKAWEITGRLTSGRQIRPLSDCVRYYPTGLILMDDQLARFDLPTDRRWLELLSRQGSLLVPYQDQAALIEELWHHGSPGKILGDERLNLTSVEGHPRGRLVVQARQGDTTRRYRNGSDPVLFADVSFLYQQHEAGLDSTQRIWPDAESLQVIRANETEEARLLDRLHQLGMNPLRATYLGSTSPGRHVFPAGSFDRITAQLIEEDWEVHAEGVPIRKSSGLSLNVRSKVDWFELEGEADFDGQVVSLPELLKALKNGERYIRLGDGTQGMLPEQWLVTLGVVTGFAQRSEEDGLRFQPSQALLLDSMLSAAGQEASLKVDRKFSAIRKKLQSFDGIKPAKPPQLFQGNLRKYQQEGLGWLNFLEKFSFGGCLADDMGLGKTVQVLALLAARKRRSSKNKEKRPSLVVAPNSVVHNWKLEAERFAPRLNVAVYAGTDRKKRHPELDPFDLVLTTYGTMRKDIERLSQIGWDYAILDEAQAIKNNASQTAKASRLLNARHRLALSGTPIENHLGELWSLMEFLNPGLLGTSTHFKDLTGKGSEIDQRQVDVLRQGLAPFLLRRTKAQVVPQLPQKTEQRLYCDLPPSQQKQYDQLRDHYRATLKQKIARSGLAKTKIHVLEALLRLRQAACHPGLIDPAHSGKPSAKLNLLLEQIDEVVSEGHKALVFSQFTKMLAIVKQRLDDAKISYEYLDGKTKDRQSCVDRFQNDADCRVFLISLKAGGTGLNLTAADYVYLLDPWWNPAVESQAIDRAHRIGQSNPVFAYRLIAKNTVEEKILELQSQKNKLAEAIISADSSLLKNLSAEDLQAILS</sequence>
<dbReference type="CDD" id="cd18793">
    <property type="entry name" value="SF2_C_SNF"/>
    <property type="match status" value="1"/>
</dbReference>
<keyword evidence="1" id="KW-0378">Hydrolase</keyword>
<gene>
    <name evidence="7" type="ORF">C5Y96_23730</name>
</gene>
<dbReference type="InterPro" id="IPR000330">
    <property type="entry name" value="SNF2_N"/>
</dbReference>
<comment type="caution">
    <text evidence="7">The sequence shown here is derived from an EMBL/GenBank/DDBJ whole genome shotgun (WGS) entry which is preliminary data.</text>
</comment>
<dbReference type="Proteomes" id="UP000240009">
    <property type="component" value="Unassembled WGS sequence"/>
</dbReference>
<evidence type="ECO:0000313" key="7">
    <source>
        <dbReference type="EMBL" id="PQO25820.1"/>
    </source>
</evidence>